<evidence type="ECO:0000313" key="2">
    <source>
        <dbReference type="EMBL" id="KAF8906823.1"/>
    </source>
</evidence>
<evidence type="ECO:0000259" key="1">
    <source>
        <dbReference type="Pfam" id="PF01936"/>
    </source>
</evidence>
<sequence>SVSTYELVKNMRTAITPFGSIKAFRAYTDFAQLSPRETNVRAELSASGITLVDCPSEGRKDVHAKIMLPFERNTNAFKLQADILIHAWDHAPPHTFVVITADRDLAYPISLLRTRNYKVVLICPSTVHTSLVAQASAELDW</sequence>
<accession>A0A9P5NX40</accession>
<dbReference type="EMBL" id="JADNYJ010000017">
    <property type="protein sequence ID" value="KAF8906823.1"/>
    <property type="molecule type" value="Genomic_DNA"/>
</dbReference>
<dbReference type="GO" id="GO:1905762">
    <property type="term" value="F:CCR4-NOT complex binding"/>
    <property type="evidence" value="ECO:0007669"/>
    <property type="project" value="TreeGrafter"/>
</dbReference>
<keyword evidence="3" id="KW-1185">Reference proteome</keyword>
<reference evidence="2" key="1">
    <citation type="submission" date="2020-11" db="EMBL/GenBank/DDBJ databases">
        <authorList>
            <consortium name="DOE Joint Genome Institute"/>
            <person name="Ahrendt S."/>
            <person name="Riley R."/>
            <person name="Andreopoulos W."/>
            <person name="LaButti K."/>
            <person name="Pangilinan J."/>
            <person name="Ruiz-duenas F.J."/>
            <person name="Barrasa J.M."/>
            <person name="Sanchez-Garcia M."/>
            <person name="Camarero S."/>
            <person name="Miyauchi S."/>
            <person name="Serrano A."/>
            <person name="Linde D."/>
            <person name="Babiker R."/>
            <person name="Drula E."/>
            <person name="Ayuso-Fernandez I."/>
            <person name="Pacheco R."/>
            <person name="Padilla G."/>
            <person name="Ferreira P."/>
            <person name="Barriuso J."/>
            <person name="Kellner H."/>
            <person name="Castanera R."/>
            <person name="Alfaro M."/>
            <person name="Ramirez L."/>
            <person name="Pisabarro A.G."/>
            <person name="Kuo A."/>
            <person name="Tritt A."/>
            <person name="Lipzen A."/>
            <person name="He G."/>
            <person name="Yan M."/>
            <person name="Ng V."/>
            <person name="Cullen D."/>
            <person name="Martin F."/>
            <person name="Rosso M.-N."/>
            <person name="Henrissat B."/>
            <person name="Hibbett D."/>
            <person name="Martinez A.T."/>
            <person name="Grigoriev I.V."/>
        </authorList>
    </citation>
    <scope>NUCLEOTIDE SEQUENCE</scope>
    <source>
        <strain evidence="2">AH 44721</strain>
    </source>
</reference>
<feature type="non-terminal residue" evidence="2">
    <location>
        <position position="1"/>
    </location>
</feature>
<name>A0A9P5NX40_GYMJU</name>
<protein>
    <recommendedName>
        <fullName evidence="1">NYN domain-containing protein</fullName>
    </recommendedName>
</protein>
<gene>
    <name evidence="2" type="ORF">CPB84DRAFT_1666862</name>
</gene>
<dbReference type="PANTHER" id="PTHR14379:SF3">
    <property type="entry name" value="MEIOSIS REGULATOR AND MRNA STABILITY FACTOR 1"/>
    <property type="match status" value="1"/>
</dbReference>
<dbReference type="Gene3D" id="3.40.50.1010">
    <property type="entry name" value="5'-nuclease"/>
    <property type="match status" value="1"/>
</dbReference>
<proteinExistence type="predicted"/>
<dbReference type="Proteomes" id="UP000724874">
    <property type="component" value="Unassembled WGS sequence"/>
</dbReference>
<dbReference type="AlphaFoldDB" id="A0A9P5NX40"/>
<dbReference type="InterPro" id="IPR024768">
    <property type="entry name" value="Marf1"/>
</dbReference>
<dbReference type="Pfam" id="PF01936">
    <property type="entry name" value="NYN"/>
    <property type="match status" value="1"/>
</dbReference>
<evidence type="ECO:0000313" key="3">
    <source>
        <dbReference type="Proteomes" id="UP000724874"/>
    </source>
</evidence>
<feature type="non-terminal residue" evidence="2">
    <location>
        <position position="141"/>
    </location>
</feature>
<dbReference type="GO" id="GO:0005777">
    <property type="term" value="C:peroxisome"/>
    <property type="evidence" value="ECO:0007669"/>
    <property type="project" value="InterPro"/>
</dbReference>
<dbReference type="InterPro" id="IPR021139">
    <property type="entry name" value="NYN"/>
</dbReference>
<organism evidence="2 3">
    <name type="scientific">Gymnopilus junonius</name>
    <name type="common">Spectacular rustgill mushroom</name>
    <name type="synonym">Gymnopilus spectabilis subsp. junonius</name>
    <dbReference type="NCBI Taxonomy" id="109634"/>
    <lineage>
        <taxon>Eukaryota</taxon>
        <taxon>Fungi</taxon>
        <taxon>Dikarya</taxon>
        <taxon>Basidiomycota</taxon>
        <taxon>Agaricomycotina</taxon>
        <taxon>Agaricomycetes</taxon>
        <taxon>Agaricomycetidae</taxon>
        <taxon>Agaricales</taxon>
        <taxon>Agaricineae</taxon>
        <taxon>Hymenogastraceae</taxon>
        <taxon>Gymnopilus</taxon>
    </lineage>
</organism>
<dbReference type="CDD" id="cd10910">
    <property type="entry name" value="PIN_limkain_b1_N_like"/>
    <property type="match status" value="1"/>
</dbReference>
<feature type="domain" description="NYN" evidence="1">
    <location>
        <begin position="9"/>
        <end position="136"/>
    </location>
</feature>
<dbReference type="GO" id="GO:0004540">
    <property type="term" value="F:RNA nuclease activity"/>
    <property type="evidence" value="ECO:0007669"/>
    <property type="project" value="InterPro"/>
</dbReference>
<dbReference type="OrthoDB" id="549353at2759"/>
<dbReference type="PANTHER" id="PTHR14379">
    <property type="entry name" value="LIMKAIN B LKAP"/>
    <property type="match status" value="1"/>
</dbReference>
<dbReference type="GO" id="GO:0010468">
    <property type="term" value="P:regulation of gene expression"/>
    <property type="evidence" value="ECO:0007669"/>
    <property type="project" value="InterPro"/>
</dbReference>
<comment type="caution">
    <text evidence="2">The sequence shown here is derived from an EMBL/GenBank/DDBJ whole genome shotgun (WGS) entry which is preliminary data.</text>
</comment>